<keyword evidence="3" id="KW-1185">Reference proteome</keyword>
<sequence>MSPASSGNLEIERYIGACLISQNRSKSNNNHGGANKGREFYARDPLIPDIFPANYVNLDGRYRLQRCNSVDVWAGGMPLISFANNQRQRSRHLEPQDGLSGSQRVDDQHSPLARLAVHTQGAPLILTKSYNHRKNKVNRNNNNNGGQKNPPSQKLINHNKCQDVQNNGTGGVDAVSVASDESSGSANSENCLPRIIKPRKRRKKDRKPPLLGRPLSQEGFSTDSASPDIDTSSVNLHRSFIPFNFDNNNYSFRSVTVPDNIALSHMINNNNSFVDRYQNLHDTSETPNLHHSFEDIEEVDDGKDINGNQTTSTCQCRYCDPSGQIWDVDRSCYSPFLTPPNNHNNAFQFNFNLGQHNYYTNPIKDEENYCLVHSMSSVSLEEDNNKSVQDKKVKHITSGDLEVSTEIVTSLNGHRDLEIKFFSTHSADVSPNHHHNINTDKFAVNSLMCKFVSEE</sequence>
<feature type="compositionally biased region" description="Polar residues" evidence="1">
    <location>
        <begin position="218"/>
        <end position="229"/>
    </location>
</feature>
<dbReference type="AlphaFoldDB" id="A0A9P0B221"/>
<feature type="compositionally biased region" description="Low complexity" evidence="1">
    <location>
        <begin position="138"/>
        <end position="149"/>
    </location>
</feature>
<evidence type="ECO:0000256" key="1">
    <source>
        <dbReference type="SAM" id="MobiDB-lite"/>
    </source>
</evidence>
<name>A0A9P0B221_BRAAE</name>
<gene>
    <name evidence="2" type="ORF">MELIAE_LOCUS5435</name>
</gene>
<protein>
    <submittedName>
        <fullName evidence="2">Uncharacterized protein</fullName>
    </submittedName>
</protein>
<proteinExistence type="predicted"/>
<feature type="region of interest" description="Disordered" evidence="1">
    <location>
        <begin position="86"/>
        <end position="108"/>
    </location>
</feature>
<evidence type="ECO:0000313" key="2">
    <source>
        <dbReference type="EMBL" id="CAH0553447.1"/>
    </source>
</evidence>
<dbReference type="OrthoDB" id="6619754at2759"/>
<organism evidence="2 3">
    <name type="scientific">Brassicogethes aeneus</name>
    <name type="common">Rape pollen beetle</name>
    <name type="synonym">Meligethes aeneus</name>
    <dbReference type="NCBI Taxonomy" id="1431903"/>
    <lineage>
        <taxon>Eukaryota</taxon>
        <taxon>Metazoa</taxon>
        <taxon>Ecdysozoa</taxon>
        <taxon>Arthropoda</taxon>
        <taxon>Hexapoda</taxon>
        <taxon>Insecta</taxon>
        <taxon>Pterygota</taxon>
        <taxon>Neoptera</taxon>
        <taxon>Endopterygota</taxon>
        <taxon>Coleoptera</taxon>
        <taxon>Polyphaga</taxon>
        <taxon>Cucujiformia</taxon>
        <taxon>Nitidulidae</taxon>
        <taxon>Meligethinae</taxon>
        <taxon>Brassicogethes</taxon>
    </lineage>
</organism>
<evidence type="ECO:0000313" key="3">
    <source>
        <dbReference type="Proteomes" id="UP001154078"/>
    </source>
</evidence>
<dbReference type="EMBL" id="OV121134">
    <property type="protein sequence ID" value="CAH0553447.1"/>
    <property type="molecule type" value="Genomic_DNA"/>
</dbReference>
<feature type="compositionally biased region" description="Basic residues" evidence="1">
    <location>
        <begin position="196"/>
        <end position="206"/>
    </location>
</feature>
<feature type="region of interest" description="Disordered" evidence="1">
    <location>
        <begin position="128"/>
        <end position="229"/>
    </location>
</feature>
<feature type="compositionally biased region" description="Low complexity" evidence="1">
    <location>
        <begin position="172"/>
        <end position="195"/>
    </location>
</feature>
<accession>A0A9P0B221</accession>
<reference evidence="2" key="1">
    <citation type="submission" date="2021-12" db="EMBL/GenBank/DDBJ databases">
        <authorList>
            <person name="King R."/>
        </authorList>
    </citation>
    <scope>NUCLEOTIDE SEQUENCE</scope>
</reference>
<dbReference type="Proteomes" id="UP001154078">
    <property type="component" value="Chromosome 3"/>
</dbReference>